<dbReference type="PANTHER" id="PTHR46957">
    <property type="entry name" value="CYTOKINE RECEPTOR"/>
    <property type="match status" value="1"/>
</dbReference>
<accession>A0ABD3WB43</accession>
<name>A0ABD3WB43_SINWO</name>
<dbReference type="InterPro" id="IPR003961">
    <property type="entry name" value="FN3_dom"/>
</dbReference>
<comment type="caution">
    <text evidence="2">The sequence shown here is derived from an EMBL/GenBank/DDBJ whole genome shotgun (WGS) entry which is preliminary data.</text>
</comment>
<dbReference type="SMART" id="SM00060">
    <property type="entry name" value="FN3"/>
    <property type="match status" value="3"/>
</dbReference>
<dbReference type="GO" id="GO:0016020">
    <property type="term" value="C:membrane"/>
    <property type="evidence" value="ECO:0007669"/>
    <property type="project" value="UniProtKB-SubCell"/>
</dbReference>
<feature type="domain" description="Fibronectin type-III" evidence="1">
    <location>
        <begin position="183"/>
        <end position="276"/>
    </location>
</feature>
<proteinExistence type="predicted"/>
<dbReference type="PROSITE" id="PS50853">
    <property type="entry name" value="FN3"/>
    <property type="match status" value="2"/>
</dbReference>
<reference evidence="2 3" key="1">
    <citation type="submission" date="2024-11" db="EMBL/GenBank/DDBJ databases">
        <title>Chromosome-level genome assembly of the freshwater bivalve Anodonta woodiana.</title>
        <authorList>
            <person name="Chen X."/>
        </authorList>
    </citation>
    <scope>NUCLEOTIDE SEQUENCE [LARGE SCALE GENOMIC DNA]</scope>
    <source>
        <strain evidence="2">MN2024</strain>
        <tissue evidence="2">Gills</tissue>
    </source>
</reference>
<dbReference type="Gene3D" id="2.60.40.10">
    <property type="entry name" value="Immunoglobulins"/>
    <property type="match status" value="3"/>
</dbReference>
<evidence type="ECO:0000313" key="3">
    <source>
        <dbReference type="Proteomes" id="UP001634394"/>
    </source>
</evidence>
<dbReference type="CDD" id="cd00063">
    <property type="entry name" value="FN3"/>
    <property type="match status" value="2"/>
</dbReference>
<dbReference type="SUPFAM" id="SSF49265">
    <property type="entry name" value="Fibronectin type III"/>
    <property type="match status" value="2"/>
</dbReference>
<dbReference type="EMBL" id="JBJQND010000008">
    <property type="protein sequence ID" value="KAL3869947.1"/>
    <property type="molecule type" value="Genomic_DNA"/>
</dbReference>
<dbReference type="InterPro" id="IPR050713">
    <property type="entry name" value="RTP_Phos/Ushers"/>
</dbReference>
<dbReference type="Pfam" id="PF00041">
    <property type="entry name" value="fn3"/>
    <property type="match status" value="1"/>
</dbReference>
<feature type="domain" description="Fibronectin type-III" evidence="1">
    <location>
        <begin position="496"/>
        <end position="603"/>
    </location>
</feature>
<dbReference type="PANTHER" id="PTHR46957:SF3">
    <property type="entry name" value="CYTOKINE RECEPTOR"/>
    <property type="match status" value="1"/>
</dbReference>
<evidence type="ECO:0000259" key="1">
    <source>
        <dbReference type="PROSITE" id="PS50853"/>
    </source>
</evidence>
<protein>
    <recommendedName>
        <fullName evidence="1">Fibronectin type-III domain-containing protein</fullName>
    </recommendedName>
</protein>
<organism evidence="2 3">
    <name type="scientific">Sinanodonta woodiana</name>
    <name type="common">Chinese pond mussel</name>
    <name type="synonym">Anodonta woodiana</name>
    <dbReference type="NCBI Taxonomy" id="1069815"/>
    <lineage>
        <taxon>Eukaryota</taxon>
        <taxon>Metazoa</taxon>
        <taxon>Spiralia</taxon>
        <taxon>Lophotrochozoa</taxon>
        <taxon>Mollusca</taxon>
        <taxon>Bivalvia</taxon>
        <taxon>Autobranchia</taxon>
        <taxon>Heteroconchia</taxon>
        <taxon>Palaeoheterodonta</taxon>
        <taxon>Unionida</taxon>
        <taxon>Unionoidea</taxon>
        <taxon>Unionidae</taxon>
        <taxon>Unioninae</taxon>
        <taxon>Sinanodonta</taxon>
    </lineage>
</organism>
<dbReference type="AlphaFoldDB" id="A0ABD3WB43"/>
<evidence type="ECO:0000313" key="2">
    <source>
        <dbReference type="EMBL" id="KAL3869947.1"/>
    </source>
</evidence>
<dbReference type="InterPro" id="IPR036116">
    <property type="entry name" value="FN3_sf"/>
</dbReference>
<dbReference type="Proteomes" id="UP001634394">
    <property type="component" value="Unassembled WGS sequence"/>
</dbReference>
<keyword evidence="3" id="KW-1185">Reference proteome</keyword>
<dbReference type="InterPro" id="IPR013783">
    <property type="entry name" value="Ig-like_fold"/>
</dbReference>
<sequence>MSAPQTINTVLSFICQRSDRSLFFFNVTQRNAEIFGYYIDLYDVETHISRIRREYGDNMTFFVLKSSDVSNGTVLCFLRANAEWMGKNMTLSWSLPETSKNLSTRLQWHYVGLDKQAIWICPHKSSDRCPEMTLTSITWDASKDFDLTTNIEATIEVIDSPDGKVVFKSTGNYDPDDCYKPPAVDTFKVDKVTNTSITLSWSYKHSVPKVCRLNRTSEWTGEEESVSARNSTFIIYNLTAFTDYTVTIECAKLNHNDDQVGHWSDAIQLTVKTLEGLPSVSPEMTEGGYSTGDQQCTTSGLREVTVFWKKVHPKNSNGVILNYRLDVTTDSPLSVSTHIIRSDVISTVLKELLCDQTYILKLTAGTRIGFSILPSILVISAVTSNVFPRVSYVIPELTDSESIVQISWLMDKNVSIVGFNVTVLWCRRNQLSGCRTGGDVEWIKANDAHTPVNIRLPAGSTPMEFMFGVITVSNSITRGIIWNQCIFQKDAAITQPPDNVQLLAFGVEGSLHVTWDSIPCTKTRAFIQYYRITFCQVTSNSANCTDLSRNVTVDGQQTSYTIEGLDTNRLYGIQLSAGCSKGDGPKSGMAFGNPFSGNSVPRAINVLRYRPYFNRDVALLYFKSALKMTPKKIS</sequence>
<gene>
    <name evidence="2" type="ORF">ACJMK2_042567</name>
</gene>